<name>A0ABQ3V5E1_9CHLR</name>
<dbReference type="InterPro" id="IPR025161">
    <property type="entry name" value="IS402-like_dom"/>
</dbReference>
<dbReference type="InterPro" id="IPR002559">
    <property type="entry name" value="Transposase_11"/>
</dbReference>
<accession>A0ABQ3V5E1</accession>
<dbReference type="EMBL" id="BNJG01000002">
    <property type="protein sequence ID" value="GHO58175.1"/>
    <property type="molecule type" value="Genomic_DNA"/>
</dbReference>
<dbReference type="Proteomes" id="UP000654345">
    <property type="component" value="Unassembled WGS sequence"/>
</dbReference>
<feature type="domain" description="Insertion element IS402-like" evidence="2">
    <location>
        <begin position="14"/>
        <end position="86"/>
    </location>
</feature>
<organism evidence="4 5">
    <name type="scientific">Ktedonobacter robiniae</name>
    <dbReference type="NCBI Taxonomy" id="2778365"/>
    <lineage>
        <taxon>Bacteria</taxon>
        <taxon>Bacillati</taxon>
        <taxon>Chloroflexota</taxon>
        <taxon>Ktedonobacteria</taxon>
        <taxon>Ktedonobacterales</taxon>
        <taxon>Ktedonobacteraceae</taxon>
        <taxon>Ktedonobacter</taxon>
    </lineage>
</organism>
<dbReference type="PANTHER" id="PTHR30007:SF0">
    <property type="entry name" value="TRANSPOSASE"/>
    <property type="match status" value="1"/>
</dbReference>
<evidence type="ECO:0000259" key="1">
    <source>
        <dbReference type="Pfam" id="PF01609"/>
    </source>
</evidence>
<dbReference type="Pfam" id="PF13340">
    <property type="entry name" value="DUF4096"/>
    <property type="match status" value="1"/>
</dbReference>
<feature type="domain" description="Transposase IS4-like" evidence="1">
    <location>
        <begin position="103"/>
        <end position="276"/>
    </location>
</feature>
<dbReference type="PANTHER" id="PTHR30007">
    <property type="entry name" value="PHP DOMAIN PROTEIN"/>
    <property type="match status" value="1"/>
</dbReference>
<evidence type="ECO:0000313" key="3">
    <source>
        <dbReference type="EMBL" id="GHO58175.1"/>
    </source>
</evidence>
<gene>
    <name evidence="3" type="ORF">KSB_66500</name>
    <name evidence="4" type="ORF">KSB_88490</name>
</gene>
<evidence type="ECO:0000313" key="4">
    <source>
        <dbReference type="EMBL" id="GHO60374.1"/>
    </source>
</evidence>
<evidence type="ECO:0000313" key="5">
    <source>
        <dbReference type="Proteomes" id="UP000654345"/>
    </source>
</evidence>
<sequence length="291" mass="33610">MKVTLGRKAYPSDLTDEQWELLEPLIPQPSLQGRKPFVSRREVVNAILYVLRSGCPWRMLPHEFPAWQSVYYNFHRWEREGVWDRILQTLRMRMRTRQGREEEPSAAIIDSQSIKTSAVRGPEKGYDVGKKTWGRKRHAFVDTQGNLLAVKVTGAQASDHQGGTALLEPLKNALPRLQLIWGDSHYGGTFLTWVKETLGWTIETIHAVTLPKRGLLVPEGEEVDWDALFPTGLRPQPKRWIIERSFSWIVRWRRLCRDHEGLPQSSEAFIKLSASYRMLTTLVPAFPSRPF</sequence>
<keyword evidence="5" id="KW-1185">Reference proteome</keyword>
<dbReference type="EMBL" id="BNJG01000005">
    <property type="protein sequence ID" value="GHO60374.1"/>
    <property type="molecule type" value="Genomic_DNA"/>
</dbReference>
<dbReference type="Pfam" id="PF01609">
    <property type="entry name" value="DDE_Tnp_1"/>
    <property type="match status" value="1"/>
</dbReference>
<proteinExistence type="predicted"/>
<evidence type="ECO:0000259" key="2">
    <source>
        <dbReference type="Pfam" id="PF13340"/>
    </source>
</evidence>
<comment type="caution">
    <text evidence="4">The sequence shown here is derived from an EMBL/GenBank/DDBJ whole genome shotgun (WGS) entry which is preliminary data.</text>
</comment>
<reference evidence="4 5" key="1">
    <citation type="journal article" date="2021" name="Int. J. Syst. Evol. Microbiol.">
        <title>Reticulibacter mediterranei gen. nov., sp. nov., within the new family Reticulibacteraceae fam. nov., and Ktedonospora formicarum gen. nov., sp. nov., Ktedonobacter robiniae sp. nov., Dictyobacter formicarum sp. nov. and Dictyobacter arantiisoli sp. nov., belonging to the class Ktedonobacteria.</title>
        <authorList>
            <person name="Yabe S."/>
            <person name="Zheng Y."/>
            <person name="Wang C.M."/>
            <person name="Sakai Y."/>
            <person name="Abe K."/>
            <person name="Yokota A."/>
            <person name="Donadio S."/>
            <person name="Cavaletti L."/>
            <person name="Monciardini P."/>
        </authorList>
    </citation>
    <scope>NUCLEOTIDE SEQUENCE [LARGE SCALE GENOMIC DNA]</scope>
    <source>
        <strain evidence="4 5">SOSP1-30</strain>
    </source>
</reference>
<protein>
    <submittedName>
        <fullName evidence="4">IS5 family transposase</fullName>
    </submittedName>
</protein>
<dbReference type="NCBIfam" id="NF033580">
    <property type="entry name" value="transpos_IS5_3"/>
    <property type="match status" value="1"/>
</dbReference>
<dbReference type="RefSeq" id="WP_201374428.1">
    <property type="nucleotide sequence ID" value="NZ_BNJG01000002.1"/>
</dbReference>